<evidence type="ECO:0000313" key="1">
    <source>
        <dbReference type="EMBL" id="JAP28089.1"/>
    </source>
</evidence>
<organism evidence="1">
    <name type="scientific">Solanum chacoense</name>
    <name type="common">Chaco potato</name>
    <dbReference type="NCBI Taxonomy" id="4108"/>
    <lineage>
        <taxon>Eukaryota</taxon>
        <taxon>Viridiplantae</taxon>
        <taxon>Streptophyta</taxon>
        <taxon>Embryophyta</taxon>
        <taxon>Tracheophyta</taxon>
        <taxon>Spermatophyta</taxon>
        <taxon>Magnoliopsida</taxon>
        <taxon>eudicotyledons</taxon>
        <taxon>Gunneridae</taxon>
        <taxon>Pentapetalae</taxon>
        <taxon>asterids</taxon>
        <taxon>lamiids</taxon>
        <taxon>Solanales</taxon>
        <taxon>Solanaceae</taxon>
        <taxon>Solanoideae</taxon>
        <taxon>Solaneae</taxon>
        <taxon>Solanum</taxon>
    </lineage>
</organism>
<dbReference type="AlphaFoldDB" id="A0A0V0I7L8"/>
<reference evidence="1" key="1">
    <citation type="submission" date="2015-12" db="EMBL/GenBank/DDBJ databases">
        <title>Gene expression during late stages of embryo sac development: a critical building block for successful pollen-pistil interactions.</title>
        <authorList>
            <person name="Liu Y."/>
            <person name="Joly V."/>
            <person name="Sabar M."/>
            <person name="Matton D.P."/>
        </authorList>
    </citation>
    <scope>NUCLEOTIDE SEQUENCE</scope>
</reference>
<proteinExistence type="predicted"/>
<protein>
    <submittedName>
        <fullName evidence="1">Putative ovule protein</fullName>
    </submittedName>
</protein>
<accession>A0A0V0I7L8</accession>
<name>A0A0V0I7L8_SOLCH</name>
<dbReference type="EMBL" id="GEDG01010485">
    <property type="protein sequence ID" value="JAP28089.1"/>
    <property type="molecule type" value="Transcribed_RNA"/>
</dbReference>
<sequence length="75" mass="8668">MKLEKSLDISSKFLLLFLISFKSNGNNISYNNPQKLSLSRISYNSSHRSCKDVTVYVDSRKCPIQSFSDHFEMTK</sequence>